<keyword evidence="2" id="KW-1185">Reference proteome</keyword>
<organism evidence="1 2">
    <name type="scientific">Canavalia gladiata</name>
    <name type="common">Sword bean</name>
    <name type="synonym">Dolichos gladiatus</name>
    <dbReference type="NCBI Taxonomy" id="3824"/>
    <lineage>
        <taxon>Eukaryota</taxon>
        <taxon>Viridiplantae</taxon>
        <taxon>Streptophyta</taxon>
        <taxon>Embryophyta</taxon>
        <taxon>Tracheophyta</taxon>
        <taxon>Spermatophyta</taxon>
        <taxon>Magnoliopsida</taxon>
        <taxon>eudicotyledons</taxon>
        <taxon>Gunneridae</taxon>
        <taxon>Pentapetalae</taxon>
        <taxon>rosids</taxon>
        <taxon>fabids</taxon>
        <taxon>Fabales</taxon>
        <taxon>Fabaceae</taxon>
        <taxon>Papilionoideae</taxon>
        <taxon>50 kb inversion clade</taxon>
        <taxon>NPAAA clade</taxon>
        <taxon>indigoferoid/millettioid clade</taxon>
        <taxon>Phaseoleae</taxon>
        <taxon>Canavalia</taxon>
    </lineage>
</organism>
<dbReference type="EMBL" id="JAYMYQ010000008">
    <property type="protein sequence ID" value="KAK7315640.1"/>
    <property type="molecule type" value="Genomic_DNA"/>
</dbReference>
<protein>
    <submittedName>
        <fullName evidence="1">Uncharacterized protein</fullName>
    </submittedName>
</protein>
<dbReference type="PANTHER" id="PTHR16027:SF6">
    <property type="entry name" value="DILUTE DOMAIN-CONTAINING PROTEIN"/>
    <property type="match status" value="1"/>
</dbReference>
<dbReference type="InterPro" id="IPR052072">
    <property type="entry name" value="Vascular_dev_regulator"/>
</dbReference>
<reference evidence="1 2" key="1">
    <citation type="submission" date="2024-01" db="EMBL/GenBank/DDBJ databases">
        <title>The genomes of 5 underutilized Papilionoideae crops provide insights into root nodulation and disease resistanc.</title>
        <authorList>
            <person name="Jiang F."/>
        </authorList>
    </citation>
    <scope>NUCLEOTIDE SEQUENCE [LARGE SCALE GENOMIC DNA]</scope>
    <source>
        <strain evidence="1">LVBAO_FW01</strain>
        <tissue evidence="1">Leaves</tissue>
    </source>
</reference>
<accession>A0AAN9KD82</accession>
<sequence>MRGCIRSSMGLPQWIWFERTHIGQTFSLLQHHTYVEKIYGMIRGNLKKEISPLLGLCIQAPRTSKVSLVRGSSRSVANTETQKALIVHWQGTVQNLGNFLNTLKENPIFGS</sequence>
<gene>
    <name evidence="1" type="ORF">VNO77_34206</name>
</gene>
<name>A0AAN9KD82_CANGL</name>
<comment type="caution">
    <text evidence="1">The sequence shown here is derived from an EMBL/GenBank/DDBJ whole genome shotgun (WGS) entry which is preliminary data.</text>
</comment>
<dbReference type="Proteomes" id="UP001367508">
    <property type="component" value="Unassembled WGS sequence"/>
</dbReference>
<dbReference type="AlphaFoldDB" id="A0AAN9KD82"/>
<proteinExistence type="predicted"/>
<dbReference type="PANTHER" id="PTHR16027">
    <property type="entry name" value="DILUTE DOMAIN-CONTAINING PROTEIN YPR089W"/>
    <property type="match status" value="1"/>
</dbReference>
<evidence type="ECO:0000313" key="2">
    <source>
        <dbReference type="Proteomes" id="UP001367508"/>
    </source>
</evidence>
<evidence type="ECO:0000313" key="1">
    <source>
        <dbReference type="EMBL" id="KAK7315640.1"/>
    </source>
</evidence>